<accession>A0A8S1DZB3</accession>
<dbReference type="SMART" id="SM00355">
    <property type="entry name" value="ZnF_C2H2"/>
    <property type="match status" value="3"/>
</dbReference>
<dbReference type="Proteomes" id="UP000494165">
    <property type="component" value="Unassembled WGS sequence"/>
</dbReference>
<sequence>MSIQKALCLICERPTADGAVSAVHVDKEKLKTWFLNACEYELAEEIEDDDLICYFCVCHAEFQWKFDEMADENLVWWNLDLDDAARELRKNYFEGNLEQCWVQLEKIKLPESDSEDDGRPSEPKKQSSLSNCFYCKMQFKYSYQISRHMKETHKEAIRCSGSLSEMSYQKALCLICELPTADGAFSAVHVDKEKLKTWFLNACEYELAEEIEDDDLICLFCVCHAEFQWKFDEMADENLVWWNLDLDDAARELRKNYFEGNLEQCWVQLEKIKLPESDSEDDSRPSEAKQQSRQWNCFYCKMQFKYSYQLTKHLKKNHKEAIRCDNRHCATYFHSLEEKEEHNMNVHESSRQRDKVECSFCGKEFEGANNYNQHGG</sequence>
<gene>
    <name evidence="2" type="ORF">CLODIP_2_CD08316</name>
</gene>
<dbReference type="InterPro" id="IPR013087">
    <property type="entry name" value="Znf_C2H2_type"/>
</dbReference>
<dbReference type="EMBL" id="CADEPI010000565">
    <property type="protein sequence ID" value="CAB3387343.1"/>
    <property type="molecule type" value="Genomic_DNA"/>
</dbReference>
<proteinExistence type="predicted"/>
<comment type="caution">
    <text evidence="2">The sequence shown here is derived from an EMBL/GenBank/DDBJ whole genome shotgun (WGS) entry which is preliminary data.</text>
</comment>
<evidence type="ECO:0000313" key="2">
    <source>
        <dbReference type="EMBL" id="CAB3387343.1"/>
    </source>
</evidence>
<feature type="domain" description="C2H2-type" evidence="1">
    <location>
        <begin position="132"/>
        <end position="153"/>
    </location>
</feature>
<dbReference type="Pfam" id="PF00096">
    <property type="entry name" value="zf-C2H2"/>
    <property type="match status" value="1"/>
</dbReference>
<dbReference type="PROSITE" id="PS00028">
    <property type="entry name" value="ZINC_FINGER_C2H2_1"/>
    <property type="match status" value="2"/>
</dbReference>
<feature type="domain" description="C2H2-type" evidence="1">
    <location>
        <begin position="297"/>
        <end position="318"/>
    </location>
</feature>
<evidence type="ECO:0000259" key="1">
    <source>
        <dbReference type="PROSITE" id="PS00028"/>
    </source>
</evidence>
<dbReference type="AlphaFoldDB" id="A0A8S1DZB3"/>
<evidence type="ECO:0000313" key="3">
    <source>
        <dbReference type="Proteomes" id="UP000494165"/>
    </source>
</evidence>
<organism evidence="2 3">
    <name type="scientific">Cloeon dipterum</name>
    <dbReference type="NCBI Taxonomy" id="197152"/>
    <lineage>
        <taxon>Eukaryota</taxon>
        <taxon>Metazoa</taxon>
        <taxon>Ecdysozoa</taxon>
        <taxon>Arthropoda</taxon>
        <taxon>Hexapoda</taxon>
        <taxon>Insecta</taxon>
        <taxon>Pterygota</taxon>
        <taxon>Palaeoptera</taxon>
        <taxon>Ephemeroptera</taxon>
        <taxon>Pisciforma</taxon>
        <taxon>Baetidae</taxon>
        <taxon>Cloeon</taxon>
    </lineage>
</organism>
<reference evidence="2 3" key="1">
    <citation type="submission" date="2020-04" db="EMBL/GenBank/DDBJ databases">
        <authorList>
            <person name="Alioto T."/>
            <person name="Alioto T."/>
            <person name="Gomez Garrido J."/>
        </authorList>
    </citation>
    <scope>NUCLEOTIDE SEQUENCE [LARGE SCALE GENOMIC DNA]</scope>
</reference>
<name>A0A8S1DZB3_9INSE</name>
<dbReference type="OrthoDB" id="3069995at2759"/>
<protein>
    <recommendedName>
        <fullName evidence="1">C2H2-type domain-containing protein</fullName>
    </recommendedName>
</protein>
<keyword evidence="3" id="KW-1185">Reference proteome</keyword>